<dbReference type="PANTHER" id="PTHR30038">
    <property type="entry name" value="ALDEHYDE FERREDOXIN OXIDOREDUCTASE"/>
    <property type="match status" value="1"/>
</dbReference>
<organism evidence="10 11">
    <name type="scientific">Thermanaeromonas toyohensis ToBE</name>
    <dbReference type="NCBI Taxonomy" id="698762"/>
    <lineage>
        <taxon>Bacteria</taxon>
        <taxon>Bacillati</taxon>
        <taxon>Bacillota</taxon>
        <taxon>Clostridia</taxon>
        <taxon>Neomoorellales</taxon>
        <taxon>Neomoorellaceae</taxon>
        <taxon>Thermanaeromonas</taxon>
    </lineage>
</organism>
<dbReference type="Pfam" id="PF02730">
    <property type="entry name" value="AFOR_N"/>
    <property type="match status" value="1"/>
</dbReference>
<keyword evidence="6" id="KW-0408">Iron</keyword>
<dbReference type="AlphaFoldDB" id="A0A1W1VZ73"/>
<keyword evidence="11" id="KW-1185">Reference proteome</keyword>
<dbReference type="SUPFAM" id="SSF48310">
    <property type="entry name" value="Aldehyde ferredoxin oxidoreductase, C-terminal domains"/>
    <property type="match status" value="1"/>
</dbReference>
<dbReference type="PANTHER" id="PTHR30038:SF0">
    <property type="entry name" value="TUNGSTEN-CONTAINING ALDEHYDE FERREDOXIN OXIDOREDUCTASE"/>
    <property type="match status" value="1"/>
</dbReference>
<keyword evidence="3" id="KW-0004">4Fe-4S</keyword>
<comment type="cofactor">
    <cofactor evidence="1">
        <name>[4Fe-4S] cluster</name>
        <dbReference type="ChEBI" id="CHEBI:49883"/>
    </cofactor>
</comment>
<dbReference type="Gene3D" id="1.10.569.10">
    <property type="entry name" value="Aldehyde Ferredoxin Oxidoreductase Protein, subunit A, domain 2"/>
    <property type="match status" value="1"/>
</dbReference>
<evidence type="ECO:0000256" key="3">
    <source>
        <dbReference type="ARBA" id="ARBA00022485"/>
    </source>
</evidence>
<evidence type="ECO:0000256" key="8">
    <source>
        <dbReference type="ARBA" id="ARBA00049934"/>
    </source>
</evidence>
<sequence>MYGWMGKILDIDLTTHSIEVKELPLDLAQKYLGGRGLGARLVWDNVPPATEPLSPENVMVFATGPLTGTKAPAAGRATFSTKSPLTGTIHDSNVGGSFGVKLKQAGYDALIIRGKAHKPVYLSLSEKGAKIIEVPELWGKDTLSTLQALKQGENSAVLCIGPAGENLVRFAAIIADGRRAFGRGGVGAVMGSKNLKAIVVNGTQKPQIADPEQFDFVVYEARKQIKANPITSKGLPQFGTSMLVNILNEIGAFPTRNYQEPYFEGAENISGEALERLLFKRTACWGCPIGCGREIKIGEEVVHGPEYETVWALGADCGIDNLEAIIKANLLCNELGLDTISTGATIACAMELSQQGLLNERLSFGDAALLPEIIKKIAYRQGIGDLLAEGSKRLAERCGAPEVAMQVKGLELPAYDPRGMKGQGLAYATSNRGGCHLRANMLGPEVLGAPKLVDRFATSGKAGIVIVIQNSWAAADSLVVCVFATFAISDEYFARLLTAALGKEYKAQDLQRIGERIYNLERLYNLRAGFTKKDDTLPSRILEQPHVKGPSSGQKVELQKMLEEYYRFRGWDADGKPTAKKLAELGLLEEDQNVPGI</sequence>
<dbReference type="EMBL" id="LT838272">
    <property type="protein sequence ID" value="SMB98411.1"/>
    <property type="molecule type" value="Genomic_DNA"/>
</dbReference>
<evidence type="ECO:0000313" key="10">
    <source>
        <dbReference type="EMBL" id="SMB98411.1"/>
    </source>
</evidence>
<dbReference type="InterPro" id="IPR013984">
    <property type="entry name" value="Ald_Fedxn_OxRdtase_dom2"/>
</dbReference>
<evidence type="ECO:0000256" key="4">
    <source>
        <dbReference type="ARBA" id="ARBA00022723"/>
    </source>
</evidence>
<evidence type="ECO:0000256" key="2">
    <source>
        <dbReference type="ARBA" id="ARBA00011032"/>
    </source>
</evidence>
<comment type="similarity">
    <text evidence="2">Belongs to the AOR/FOR family.</text>
</comment>
<gene>
    <name evidence="10" type="ORF">SAMN00808754_2316</name>
</gene>
<dbReference type="SMART" id="SM00790">
    <property type="entry name" value="AFOR_N"/>
    <property type="match status" value="1"/>
</dbReference>
<dbReference type="InterPro" id="IPR013983">
    <property type="entry name" value="Ald_Fedxn_OxRdtase_N"/>
</dbReference>
<dbReference type="SUPFAM" id="SSF56228">
    <property type="entry name" value="Aldehyde ferredoxin oxidoreductase, N-terminal domain"/>
    <property type="match status" value="1"/>
</dbReference>
<dbReference type="GO" id="GO:0016625">
    <property type="term" value="F:oxidoreductase activity, acting on the aldehyde or oxo group of donors, iron-sulfur protein as acceptor"/>
    <property type="evidence" value="ECO:0007669"/>
    <property type="project" value="InterPro"/>
</dbReference>
<dbReference type="Gene3D" id="3.60.9.10">
    <property type="entry name" value="Aldehyde ferredoxin oxidoreductase, N-terminal domain"/>
    <property type="match status" value="1"/>
</dbReference>
<dbReference type="OrthoDB" id="9763894at2"/>
<dbReference type="InterPro" id="IPR013985">
    <property type="entry name" value="Ald_Fedxn_OxRdtase_dom3"/>
</dbReference>
<proteinExistence type="inferred from homology"/>
<dbReference type="Proteomes" id="UP000192569">
    <property type="component" value="Chromosome I"/>
</dbReference>
<dbReference type="STRING" id="698762.SAMN00808754_2316"/>
<dbReference type="InterPro" id="IPR051919">
    <property type="entry name" value="W-dependent_AOR"/>
</dbReference>
<evidence type="ECO:0000256" key="1">
    <source>
        <dbReference type="ARBA" id="ARBA00001966"/>
    </source>
</evidence>
<dbReference type="InterPro" id="IPR036021">
    <property type="entry name" value="Tungsten_al_ferr_oxy-like_C"/>
</dbReference>
<dbReference type="InterPro" id="IPR036503">
    <property type="entry name" value="Ald_Fedxn_OxRdtase_N_sf"/>
</dbReference>
<dbReference type="Pfam" id="PF01314">
    <property type="entry name" value="AFOR_C"/>
    <property type="match status" value="1"/>
</dbReference>
<keyword evidence="5" id="KW-0560">Oxidoreductase</keyword>
<reference evidence="10 11" key="1">
    <citation type="submission" date="2017-04" db="EMBL/GenBank/DDBJ databases">
        <authorList>
            <person name="Afonso C.L."/>
            <person name="Miller P.J."/>
            <person name="Scott M.A."/>
            <person name="Spackman E."/>
            <person name="Goraichik I."/>
            <person name="Dimitrov K.M."/>
            <person name="Suarez D.L."/>
            <person name="Swayne D.E."/>
        </authorList>
    </citation>
    <scope>NUCLEOTIDE SEQUENCE [LARGE SCALE GENOMIC DNA]</scope>
    <source>
        <strain evidence="10 11">ToBE</strain>
    </source>
</reference>
<comment type="cofactor">
    <cofactor evidence="8">
        <name>tungstopterin</name>
        <dbReference type="ChEBI" id="CHEBI:30402"/>
    </cofactor>
</comment>
<accession>A0A1W1VZ73</accession>
<evidence type="ECO:0000256" key="6">
    <source>
        <dbReference type="ARBA" id="ARBA00023004"/>
    </source>
</evidence>
<evidence type="ECO:0000256" key="7">
    <source>
        <dbReference type="ARBA" id="ARBA00023014"/>
    </source>
</evidence>
<keyword evidence="4" id="KW-0479">Metal-binding</keyword>
<dbReference type="GO" id="GO:0046872">
    <property type="term" value="F:metal ion binding"/>
    <property type="evidence" value="ECO:0007669"/>
    <property type="project" value="UniProtKB-KW"/>
</dbReference>
<dbReference type="InterPro" id="IPR001203">
    <property type="entry name" value="OxRdtase_Ald_Fedxn_C"/>
</dbReference>
<dbReference type="GO" id="GO:0009055">
    <property type="term" value="F:electron transfer activity"/>
    <property type="evidence" value="ECO:0007669"/>
    <property type="project" value="InterPro"/>
</dbReference>
<feature type="domain" description="Aldehyde ferredoxin oxidoreductase N-terminal" evidence="9">
    <location>
        <begin position="4"/>
        <end position="204"/>
    </location>
</feature>
<dbReference type="GO" id="GO:0051539">
    <property type="term" value="F:4 iron, 4 sulfur cluster binding"/>
    <property type="evidence" value="ECO:0007669"/>
    <property type="project" value="UniProtKB-KW"/>
</dbReference>
<evidence type="ECO:0000256" key="5">
    <source>
        <dbReference type="ARBA" id="ARBA00023002"/>
    </source>
</evidence>
<evidence type="ECO:0000313" key="11">
    <source>
        <dbReference type="Proteomes" id="UP000192569"/>
    </source>
</evidence>
<protein>
    <submittedName>
        <fullName evidence="10">Aldehyde:ferredoxin oxidoreductase</fullName>
    </submittedName>
</protein>
<dbReference type="Gene3D" id="1.10.599.10">
    <property type="entry name" value="Aldehyde Ferredoxin Oxidoreductase Protein, subunit A, domain 3"/>
    <property type="match status" value="1"/>
</dbReference>
<keyword evidence="7" id="KW-0411">Iron-sulfur</keyword>
<evidence type="ECO:0000259" key="9">
    <source>
        <dbReference type="SMART" id="SM00790"/>
    </source>
</evidence>
<name>A0A1W1VZ73_9FIRM</name>